<dbReference type="PANTHER" id="PTHR23204">
    <property type="entry name" value="CLEAVAGE AND POLYADENYLATION SPECIFIC FACTOR"/>
    <property type="match status" value="1"/>
</dbReference>
<feature type="region of interest" description="Disordered" evidence="1">
    <location>
        <begin position="1"/>
        <end position="103"/>
    </location>
</feature>
<evidence type="ECO:0000313" key="2">
    <source>
        <dbReference type="EMBL" id="KAI1875157.1"/>
    </source>
</evidence>
<protein>
    <recommendedName>
        <fullName evidence="4">RRM domain-containing protein</fullName>
    </recommendedName>
</protein>
<evidence type="ECO:0000256" key="1">
    <source>
        <dbReference type="SAM" id="MobiDB-lite"/>
    </source>
</evidence>
<comment type="caution">
    <text evidence="2">The sequence shown here is derived from an EMBL/GenBank/DDBJ whole genome shotgun (WGS) entry which is preliminary data.</text>
</comment>
<feature type="compositionally biased region" description="Polar residues" evidence="1">
    <location>
        <begin position="31"/>
        <end position="50"/>
    </location>
</feature>
<dbReference type="EMBL" id="JAFIMR010000008">
    <property type="protein sequence ID" value="KAI1875157.1"/>
    <property type="molecule type" value="Genomic_DNA"/>
</dbReference>
<feature type="compositionally biased region" description="Gly residues" evidence="1">
    <location>
        <begin position="240"/>
        <end position="249"/>
    </location>
</feature>
<proteinExistence type="predicted"/>
<dbReference type="GO" id="GO:0006397">
    <property type="term" value="P:mRNA processing"/>
    <property type="evidence" value="ECO:0007669"/>
    <property type="project" value="UniProtKB-KW"/>
</dbReference>
<evidence type="ECO:0000313" key="3">
    <source>
        <dbReference type="Proteomes" id="UP000829685"/>
    </source>
</evidence>
<evidence type="ECO:0008006" key="4">
    <source>
        <dbReference type="Google" id="ProtNLM"/>
    </source>
</evidence>
<dbReference type="Gene3D" id="3.30.70.330">
    <property type="match status" value="1"/>
</dbReference>
<organism evidence="2 3">
    <name type="scientific">Neoarthrinium moseri</name>
    <dbReference type="NCBI Taxonomy" id="1658444"/>
    <lineage>
        <taxon>Eukaryota</taxon>
        <taxon>Fungi</taxon>
        <taxon>Dikarya</taxon>
        <taxon>Ascomycota</taxon>
        <taxon>Pezizomycotina</taxon>
        <taxon>Sordariomycetes</taxon>
        <taxon>Xylariomycetidae</taxon>
        <taxon>Amphisphaeriales</taxon>
        <taxon>Apiosporaceae</taxon>
        <taxon>Neoarthrinium</taxon>
    </lineage>
</organism>
<dbReference type="SUPFAM" id="SSF54928">
    <property type="entry name" value="RNA-binding domain, RBD"/>
    <property type="match status" value="1"/>
</dbReference>
<feature type="compositionally biased region" description="Low complexity" evidence="1">
    <location>
        <begin position="21"/>
        <end position="30"/>
    </location>
</feature>
<dbReference type="AlphaFoldDB" id="A0A9Q0ASP3"/>
<feature type="compositionally biased region" description="Low complexity" evidence="1">
    <location>
        <begin position="218"/>
        <end position="239"/>
    </location>
</feature>
<feature type="compositionally biased region" description="Basic and acidic residues" evidence="1">
    <location>
        <begin position="197"/>
        <end position="210"/>
    </location>
</feature>
<dbReference type="InterPro" id="IPR012677">
    <property type="entry name" value="Nucleotide-bd_a/b_plait_sf"/>
</dbReference>
<feature type="compositionally biased region" description="Basic and acidic residues" evidence="1">
    <location>
        <begin position="90"/>
        <end position="100"/>
    </location>
</feature>
<dbReference type="InterPro" id="IPR035979">
    <property type="entry name" value="RBD_domain_sf"/>
</dbReference>
<keyword evidence="3" id="KW-1185">Reference proteome</keyword>
<name>A0A9Q0ASP3_9PEZI</name>
<feature type="region of interest" description="Disordered" evidence="1">
    <location>
        <begin position="190"/>
        <end position="249"/>
    </location>
</feature>
<dbReference type="GO" id="GO:0003676">
    <property type="term" value="F:nucleic acid binding"/>
    <property type="evidence" value="ECO:0007669"/>
    <property type="project" value="InterPro"/>
</dbReference>
<dbReference type="GO" id="GO:0005634">
    <property type="term" value="C:nucleus"/>
    <property type="evidence" value="ECO:0007669"/>
    <property type="project" value="UniProtKB-SubCell"/>
</dbReference>
<gene>
    <name evidence="2" type="ORF">JX265_004215</name>
</gene>
<reference evidence="2" key="1">
    <citation type="submission" date="2021-03" db="EMBL/GenBank/DDBJ databases">
        <title>Revisited historic fungal species revealed as producer of novel bioactive compounds through whole genome sequencing and comparative genomics.</title>
        <authorList>
            <person name="Vignolle G.A."/>
            <person name="Hochenegger N."/>
            <person name="Mach R.L."/>
            <person name="Mach-Aigner A.R."/>
            <person name="Javad Rahimi M."/>
            <person name="Salim K.A."/>
            <person name="Chan C.M."/>
            <person name="Lim L.B.L."/>
            <person name="Cai F."/>
            <person name="Druzhinina I.S."/>
            <person name="U'Ren J.M."/>
            <person name="Derntl C."/>
        </authorList>
    </citation>
    <scope>NUCLEOTIDE SEQUENCE</scope>
    <source>
        <strain evidence="2">TUCIM 5799</strain>
    </source>
</reference>
<feature type="region of interest" description="Disordered" evidence="1">
    <location>
        <begin position="348"/>
        <end position="370"/>
    </location>
</feature>
<dbReference type="Proteomes" id="UP000829685">
    <property type="component" value="Unassembled WGS sequence"/>
</dbReference>
<accession>A0A9Q0ASP3</accession>
<feature type="compositionally biased region" description="Basic and acidic residues" evidence="1">
    <location>
        <begin position="53"/>
        <end position="67"/>
    </location>
</feature>
<dbReference type="InterPro" id="IPR034772">
    <property type="entry name" value="CPSF6/7"/>
</dbReference>
<sequence length="370" mass="39085">MAEEDFEIDIYGSAENEAHNDAANQDANAQSYESNTAITVANGSNNSTHAQAHRQDDYDGENQDGHGMDTSQDDAGRSRSVSQQPHQGVKRKEGSDDRPVDPGATNCLMISELNWWNTDDDIRKWVVQAGCEDELKDITFSEHKVNGKSKGQAYLDFSSVQAATATKHQIDISEPIAGVKKATVVYSSPHNNPFKTLPKDAPARGNKDQGARGGSVAGGYNNRGSYNSNFRGRGNFNNGPRGGGGGGGGFNPNFGGGNMGYNNNMGGGFNPSMGGGFNAGYNNRGGGMMRGGPGMRGGRGGGMNNMMGNMGNMGMPMGGMPGNMGMGMMGGGMPNFNGMQPQFNPNFFGNQAGGNDWQQNPHGAKRQRGE</sequence>